<sequence>MNRKRSSGSRKKGKLLMLLVVILAACIYYYVAIPAINIHASGFWAFLIAVVVFGLLLYAGKKGVRSPGEIRQSKFLKLGVGFAGLLVLVYVAGSILSSPIVNAKKYRDLMVPETGDFAEDIEQISYDQIPLLDKESAALLGNRKMGSMVDMVSQFEVSDLYSQINYKGRPVRVTPLVYASPIKWLTNMSDGIPAYISIDMATQNTELVKLKDGIRYSQAEYFNRNIYRHLRFRYPTYIFDQLSFEVDEEGIPYWVCPVKKFNIGLFGGQTIGRVVLCNAVTGECKDYKIEDCPTWVDRAYPADLLVELYNYHGTLIHGFINSVLGQKGCLKTTEGYNYLAIDDDVWVYTGVTSVSGDRSNVGFVLMNQRTKETKYYEIPGAEEYSAMESAEGQVQNLGYRATFPLLLNIADEPTYFIALKDNAGLVKKYAMLNIQKYQNVAIGDTVKQCEKTYLKMIKGSSAAVAGENTKKLTGEIKRMAQGVIDGNTHYYIVLEGHDDLIFDVPITDFLGIVKYDVGDRITISYNEAEPANNVVSVEGDAGSAEGSVEAGGNTPEDGEADPAAEISAE</sequence>
<keyword evidence="4" id="KW-1133">Transmembrane helix</keyword>
<dbReference type="AlphaFoldDB" id="A0A6N2VBE4"/>
<feature type="transmembrane region" description="Helical" evidence="4">
    <location>
        <begin position="80"/>
        <end position="101"/>
    </location>
</feature>
<feature type="transmembrane region" description="Helical" evidence="4">
    <location>
        <begin position="15"/>
        <end position="36"/>
    </location>
</feature>
<dbReference type="InterPro" id="IPR000111">
    <property type="entry name" value="Glyco_hydro_27/36_CS"/>
</dbReference>
<evidence type="ECO:0000313" key="5">
    <source>
        <dbReference type="EMBL" id="VYT26272.1"/>
    </source>
</evidence>
<keyword evidence="2" id="KW-0326">Glycosidase</keyword>
<keyword evidence="1" id="KW-0378">Hydrolase</keyword>
<dbReference type="PROSITE" id="PS00512">
    <property type="entry name" value="ALPHA_GALACTOSIDASE"/>
    <property type="match status" value="1"/>
</dbReference>
<feature type="compositionally biased region" description="Acidic residues" evidence="3">
    <location>
        <begin position="556"/>
        <end position="569"/>
    </location>
</feature>
<dbReference type="EMBL" id="CACRST010000025">
    <property type="protein sequence ID" value="VYT26272.1"/>
    <property type="molecule type" value="Genomic_DNA"/>
</dbReference>
<proteinExistence type="predicted"/>
<evidence type="ECO:0000256" key="4">
    <source>
        <dbReference type="SAM" id="Phobius"/>
    </source>
</evidence>
<protein>
    <recommendedName>
        <fullName evidence="6">CvpA family protein</fullName>
    </recommendedName>
</protein>
<name>A0A6N2VBE4_9FIRM</name>
<keyword evidence="4" id="KW-0472">Membrane</keyword>
<evidence type="ECO:0000256" key="1">
    <source>
        <dbReference type="ARBA" id="ARBA00022801"/>
    </source>
</evidence>
<feature type="compositionally biased region" description="Low complexity" evidence="3">
    <location>
        <begin position="538"/>
        <end position="552"/>
    </location>
</feature>
<dbReference type="PROSITE" id="PS51257">
    <property type="entry name" value="PROKAR_LIPOPROTEIN"/>
    <property type="match status" value="1"/>
</dbReference>
<evidence type="ECO:0000256" key="2">
    <source>
        <dbReference type="ARBA" id="ARBA00023295"/>
    </source>
</evidence>
<accession>A0A6N2VBE4</accession>
<gene>
    <name evidence="5" type="ORF">BGLFYP119_02515</name>
</gene>
<reference evidence="5" key="1">
    <citation type="submission" date="2019-11" db="EMBL/GenBank/DDBJ databases">
        <authorList>
            <person name="Feng L."/>
        </authorList>
    </citation>
    <scope>NUCLEOTIDE SEQUENCE</scope>
    <source>
        <strain evidence="5">BgluceraseaLFYP119</strain>
    </source>
</reference>
<evidence type="ECO:0008006" key="6">
    <source>
        <dbReference type="Google" id="ProtNLM"/>
    </source>
</evidence>
<organism evidence="5">
    <name type="scientific">Blautia glucerasea</name>
    <dbReference type="NCBI Taxonomy" id="536633"/>
    <lineage>
        <taxon>Bacteria</taxon>
        <taxon>Bacillati</taxon>
        <taxon>Bacillota</taxon>
        <taxon>Clostridia</taxon>
        <taxon>Lachnospirales</taxon>
        <taxon>Lachnospiraceae</taxon>
        <taxon>Blautia</taxon>
    </lineage>
</organism>
<dbReference type="GO" id="GO:0005975">
    <property type="term" value="P:carbohydrate metabolic process"/>
    <property type="evidence" value="ECO:0007669"/>
    <property type="project" value="InterPro"/>
</dbReference>
<evidence type="ECO:0000256" key="3">
    <source>
        <dbReference type="SAM" id="MobiDB-lite"/>
    </source>
</evidence>
<keyword evidence="4" id="KW-0812">Transmembrane</keyword>
<feature type="transmembrane region" description="Helical" evidence="4">
    <location>
        <begin position="42"/>
        <end position="59"/>
    </location>
</feature>
<dbReference type="GO" id="GO:0004553">
    <property type="term" value="F:hydrolase activity, hydrolyzing O-glycosyl compounds"/>
    <property type="evidence" value="ECO:0007669"/>
    <property type="project" value="InterPro"/>
</dbReference>
<feature type="region of interest" description="Disordered" evidence="3">
    <location>
        <begin position="536"/>
        <end position="569"/>
    </location>
</feature>